<dbReference type="EMBL" id="JASPKZ010005684">
    <property type="protein sequence ID" value="KAJ9588392.1"/>
    <property type="molecule type" value="Genomic_DNA"/>
</dbReference>
<keyword evidence="2" id="KW-1185">Reference proteome</keyword>
<feature type="non-terminal residue" evidence="1">
    <location>
        <position position="1"/>
    </location>
</feature>
<name>A0AAD7ZY53_DIPPU</name>
<reference evidence="1" key="1">
    <citation type="journal article" date="2023" name="IScience">
        <title>Live-bearing cockroach genome reveals convergent evolutionary mechanisms linked to viviparity in insects and beyond.</title>
        <authorList>
            <person name="Fouks B."/>
            <person name="Harrison M.C."/>
            <person name="Mikhailova A.A."/>
            <person name="Marchal E."/>
            <person name="English S."/>
            <person name="Carruthers M."/>
            <person name="Jennings E.C."/>
            <person name="Chiamaka E.L."/>
            <person name="Frigard R.A."/>
            <person name="Pippel M."/>
            <person name="Attardo G.M."/>
            <person name="Benoit J.B."/>
            <person name="Bornberg-Bauer E."/>
            <person name="Tobe S.S."/>
        </authorList>
    </citation>
    <scope>NUCLEOTIDE SEQUENCE</scope>
    <source>
        <strain evidence="1">Stay&amp;Tobe</strain>
    </source>
</reference>
<evidence type="ECO:0000313" key="1">
    <source>
        <dbReference type="EMBL" id="KAJ9588392.1"/>
    </source>
</evidence>
<organism evidence="1 2">
    <name type="scientific">Diploptera punctata</name>
    <name type="common">Pacific beetle cockroach</name>
    <dbReference type="NCBI Taxonomy" id="6984"/>
    <lineage>
        <taxon>Eukaryota</taxon>
        <taxon>Metazoa</taxon>
        <taxon>Ecdysozoa</taxon>
        <taxon>Arthropoda</taxon>
        <taxon>Hexapoda</taxon>
        <taxon>Insecta</taxon>
        <taxon>Pterygota</taxon>
        <taxon>Neoptera</taxon>
        <taxon>Polyneoptera</taxon>
        <taxon>Dictyoptera</taxon>
        <taxon>Blattodea</taxon>
        <taxon>Blaberoidea</taxon>
        <taxon>Blaberidae</taxon>
        <taxon>Diplopterinae</taxon>
        <taxon>Diploptera</taxon>
    </lineage>
</organism>
<protein>
    <submittedName>
        <fullName evidence="1">Uncharacterized protein</fullName>
    </submittedName>
</protein>
<feature type="non-terminal residue" evidence="1">
    <location>
        <position position="273"/>
    </location>
</feature>
<dbReference type="Proteomes" id="UP001233999">
    <property type="component" value="Unassembled WGS sequence"/>
</dbReference>
<accession>A0AAD7ZY53</accession>
<sequence length="273" mass="31962">EDENWILMTPVRSYNLLPVSYQGVNILSSYKWVNAAMFCERTDALRVHYCLINHFFFHIHLNNYNTATVNLRVLSDRWMKFSMENVMFVLHHIKILSTLLMPVPGFRFTKLNRNCYNQSGYSTVDFTRNTDMTNTLFLQSELTSDITITNKHKSEDIHHIHPSKICYTQEKIPKVVVQKIPQIEIGSFIAETASSYDKEFQSRNQDGSTSSNKEQFQTECNPSYVDENFYGIDANIIECILDYERKIMKKQDMKKWKIIWASCLHVPTISASR</sequence>
<comment type="caution">
    <text evidence="1">The sequence shown here is derived from an EMBL/GenBank/DDBJ whole genome shotgun (WGS) entry which is preliminary data.</text>
</comment>
<dbReference type="AlphaFoldDB" id="A0AAD7ZY53"/>
<reference evidence="1" key="2">
    <citation type="submission" date="2023-05" db="EMBL/GenBank/DDBJ databases">
        <authorList>
            <person name="Fouks B."/>
        </authorList>
    </citation>
    <scope>NUCLEOTIDE SEQUENCE</scope>
    <source>
        <strain evidence="1">Stay&amp;Tobe</strain>
        <tissue evidence="1">Testes</tissue>
    </source>
</reference>
<proteinExistence type="predicted"/>
<evidence type="ECO:0000313" key="2">
    <source>
        <dbReference type="Proteomes" id="UP001233999"/>
    </source>
</evidence>
<gene>
    <name evidence="1" type="ORF">L9F63_018234</name>
</gene>